<feature type="transmembrane region" description="Helical" evidence="1">
    <location>
        <begin position="152"/>
        <end position="185"/>
    </location>
</feature>
<proteinExistence type="predicted"/>
<feature type="transmembrane region" description="Helical" evidence="1">
    <location>
        <begin position="327"/>
        <end position="345"/>
    </location>
</feature>
<dbReference type="OrthoDB" id="7226196at2"/>
<dbReference type="RefSeq" id="WP_141260406.1">
    <property type="nucleotide sequence ID" value="NZ_BDLU01000032.1"/>
</dbReference>
<evidence type="ECO:0000256" key="1">
    <source>
        <dbReference type="SAM" id="Phobius"/>
    </source>
</evidence>
<evidence type="ECO:0008006" key="4">
    <source>
        <dbReference type="Google" id="ProtNLM"/>
    </source>
</evidence>
<evidence type="ECO:0000313" key="2">
    <source>
        <dbReference type="EMBL" id="GCE83013.1"/>
    </source>
</evidence>
<feature type="transmembrane region" description="Helical" evidence="1">
    <location>
        <begin position="12"/>
        <end position="32"/>
    </location>
</feature>
<feature type="transmembrane region" description="Helical" evidence="1">
    <location>
        <begin position="242"/>
        <end position="263"/>
    </location>
</feature>
<dbReference type="AlphaFoldDB" id="A0A4P5NNQ0"/>
<feature type="transmembrane region" description="Helical" evidence="1">
    <location>
        <begin position="84"/>
        <end position="103"/>
    </location>
</feature>
<gene>
    <name evidence="2" type="ORF">MSKU9_1154</name>
</gene>
<reference evidence="3" key="1">
    <citation type="submission" date="2017-01" db="EMBL/GenBank/DDBJ databases">
        <title>Komagataeibacter sp. MSKU9 whole genome sequencing project.</title>
        <authorList>
            <person name="Matsutani M."/>
            <person name="Naloka K."/>
            <person name="Theeragool G."/>
            <person name="Yakushi T."/>
            <person name="Matsushita K."/>
        </authorList>
    </citation>
    <scope>NUCLEOTIDE SEQUENCE [LARGE SCALE GENOMIC DNA]</scope>
    <source>
        <strain evidence="3">MSKU9</strain>
    </source>
</reference>
<evidence type="ECO:0000313" key="3">
    <source>
        <dbReference type="Proteomes" id="UP000315095"/>
    </source>
</evidence>
<name>A0A4P5NNQ0_9PROT</name>
<dbReference type="EMBL" id="BDLU01000032">
    <property type="protein sequence ID" value="GCE83013.1"/>
    <property type="molecule type" value="Genomic_DNA"/>
</dbReference>
<feature type="transmembrane region" description="Helical" evidence="1">
    <location>
        <begin position="275"/>
        <end position="291"/>
    </location>
</feature>
<dbReference type="Proteomes" id="UP000315095">
    <property type="component" value="Unassembled WGS sequence"/>
</dbReference>
<keyword evidence="1" id="KW-1133">Transmembrane helix</keyword>
<protein>
    <recommendedName>
        <fullName evidence="4">Glycosyltransferase RgtA/B/C/D-like domain-containing protein</fullName>
    </recommendedName>
</protein>
<keyword evidence="1" id="KW-0472">Membrane</keyword>
<organism evidence="2 3">
    <name type="scientific">Komagataeibacter diospyri</name>
    <dbReference type="NCBI Taxonomy" id="1932662"/>
    <lineage>
        <taxon>Bacteria</taxon>
        <taxon>Pseudomonadati</taxon>
        <taxon>Pseudomonadota</taxon>
        <taxon>Alphaproteobacteria</taxon>
        <taxon>Acetobacterales</taxon>
        <taxon>Acetobacteraceae</taxon>
        <taxon>Komagataeibacter</taxon>
    </lineage>
</organism>
<feature type="transmembrane region" description="Helical" evidence="1">
    <location>
        <begin position="192"/>
        <end position="214"/>
    </location>
</feature>
<sequence>MIKCKLLIRKFSILLMFALSFFYVLTFFLSPFTDWDSTFYPLIGKGIFRYHILPYDYIFDHKPYLVYVFYYIWTQVEPILNGRFAILAMVSMVSVAFMFSSAYRTDKWQTLFYLSIGGIIGDYLGGNTEVLQIPLELSVILMLCKGVQEHKIPLFFLAGIVSAIAVNINYLAGCVLSPIILYLFLGRVCTVVEFLACVAGGMIGLTGIFLPFLIAGHGKLAAYFDMQHHFLQHYGGASDERMYTFALVALYIVPLCPMLVVWFGRRDVCWGNLRERLLSLWFVFSVVAAILSGHGFYHYFSLFLIPGMLICLLVHRDAGGALSWRMMPLYLYAAFLMVSGIVSNINDMKRAQLTDPARVSQIVGHQKVLNINSDHSLYYLSDMETFDPILFCGQIEIYFGPQAADHYLDDLRQRPPFVLMPHAGCINHTVAPQVCSWVKDHYHPVYEAYKGKDPNRNNARYYNLYKIN</sequence>
<accession>A0A4P5NNQ0</accession>
<comment type="caution">
    <text evidence="2">The sequence shown here is derived from an EMBL/GenBank/DDBJ whole genome shotgun (WGS) entry which is preliminary data.</text>
</comment>
<keyword evidence="1" id="KW-0812">Transmembrane</keyword>
<keyword evidence="3" id="KW-1185">Reference proteome</keyword>